<dbReference type="InterPro" id="IPR046219">
    <property type="entry name" value="DUF6252"/>
</dbReference>
<dbReference type="EMBL" id="CP003280">
    <property type="protein sequence ID" value="AFL81084.1"/>
    <property type="molecule type" value="Genomic_DNA"/>
</dbReference>
<dbReference type="KEGG" id="asl:Aeqsu_1599"/>
<accession>I3YVR6</accession>
<dbReference type="HOGENOM" id="CLU_1029475_0_0_10"/>
<dbReference type="Proteomes" id="UP000006049">
    <property type="component" value="Chromosome"/>
</dbReference>
<keyword evidence="2" id="KW-1185">Reference proteome</keyword>
<sequence>MKKFLFILLAVLSIVSCEDVEDNQVALQAKVDNRFYKSNDVKAVLNDNGSVTIQGVNDDESLTIHISRLGKGNFTIAEGRPNYAFYEDMGGNLYTTEPNGEGVITISEVNETNKTLSGIFNFNAFLPGVDTIYVSKGVLHDVSYDDGIIVDPTNDGTFSAVVDGNTFLPILVNVRNTGNTLIITGSKANSLIAISVPATVEVGVYTLPETGFNAKYQDLIGTDNVTDGSLNILEHDTTAKTIKGTFAFVTNRTEITEGKFDVVYK</sequence>
<dbReference type="AlphaFoldDB" id="I3YVR6"/>
<dbReference type="PROSITE" id="PS51257">
    <property type="entry name" value="PROKAR_LIPOPROTEIN"/>
    <property type="match status" value="1"/>
</dbReference>
<dbReference type="STRING" id="746697.Aeqsu_1599"/>
<gene>
    <name evidence="1" type="ordered locus">Aeqsu_1599</name>
</gene>
<evidence type="ECO:0000313" key="1">
    <source>
        <dbReference type="EMBL" id="AFL81084.1"/>
    </source>
</evidence>
<dbReference type="eggNOG" id="ENOG5032TXV">
    <property type="taxonomic scope" value="Bacteria"/>
</dbReference>
<name>I3YVR6_AEQSU</name>
<proteinExistence type="predicted"/>
<evidence type="ECO:0000313" key="2">
    <source>
        <dbReference type="Proteomes" id="UP000006049"/>
    </source>
</evidence>
<organism evidence="1 2">
    <name type="scientific">Aequorivita sublithincola (strain DSM 14238 / LMG 21431 / ACAM 643 / 9-3)</name>
    <dbReference type="NCBI Taxonomy" id="746697"/>
    <lineage>
        <taxon>Bacteria</taxon>
        <taxon>Pseudomonadati</taxon>
        <taxon>Bacteroidota</taxon>
        <taxon>Flavobacteriia</taxon>
        <taxon>Flavobacteriales</taxon>
        <taxon>Flavobacteriaceae</taxon>
        <taxon>Aequorivita</taxon>
    </lineage>
</organism>
<dbReference type="OrthoDB" id="1448607at2"/>
<protein>
    <submittedName>
        <fullName evidence="1">Uncharacterized protein</fullName>
    </submittedName>
</protein>
<reference evidence="1 2" key="1">
    <citation type="submission" date="2012-06" db="EMBL/GenBank/DDBJ databases">
        <title>The complete genome of Aequorivita sublithincola DSM 14238.</title>
        <authorList>
            <consortium name="US DOE Joint Genome Institute (JGI-PGF)"/>
            <person name="Lucas S."/>
            <person name="Copeland A."/>
            <person name="Lapidus A."/>
            <person name="Goodwin L."/>
            <person name="Pitluck S."/>
            <person name="Peters L."/>
            <person name="Munk A.C.C."/>
            <person name="Kyrpides N."/>
            <person name="Mavromatis K."/>
            <person name="Pagani I."/>
            <person name="Ivanova N."/>
            <person name="Ovchinnikova G."/>
            <person name="Zeytun A."/>
            <person name="Detter J.C."/>
            <person name="Han C."/>
            <person name="Land M."/>
            <person name="Hauser L."/>
            <person name="Markowitz V."/>
            <person name="Cheng J.-F."/>
            <person name="Hugenholtz P."/>
            <person name="Woyke T."/>
            <person name="Wu D."/>
            <person name="Tindall B."/>
            <person name="Faehnrich R."/>
            <person name="Brambilla E."/>
            <person name="Klenk H.-P."/>
            <person name="Eisen J.A."/>
        </authorList>
    </citation>
    <scope>NUCLEOTIDE SEQUENCE [LARGE SCALE GENOMIC DNA]</scope>
    <source>
        <strain evidence="2">DSM 14238 / LMG 21431 / ACAM 643 / 9-3</strain>
    </source>
</reference>
<dbReference type="RefSeq" id="WP_014782339.1">
    <property type="nucleotide sequence ID" value="NC_018013.1"/>
</dbReference>
<dbReference type="Pfam" id="PF19765">
    <property type="entry name" value="DUF6252"/>
    <property type="match status" value="2"/>
</dbReference>